<gene>
    <name evidence="6" type="ORF">Plec18167_007600</name>
</gene>
<feature type="domain" description="FAD-binding" evidence="5">
    <location>
        <begin position="9"/>
        <end position="170"/>
    </location>
</feature>
<keyword evidence="3" id="KW-0560">Oxidoreductase</keyword>
<name>A0ABR3X2Z6_9EURO</name>
<dbReference type="PRINTS" id="PR00420">
    <property type="entry name" value="RNGMNOXGNASE"/>
</dbReference>
<comment type="caution">
    <text evidence="6">The sequence shown here is derived from an EMBL/GenBank/DDBJ whole genome shotgun (WGS) entry which is preliminary data.</text>
</comment>
<protein>
    <recommendedName>
        <fullName evidence="5">FAD-binding domain-containing protein</fullName>
    </recommendedName>
</protein>
<dbReference type="EMBL" id="JAVDPF010000032">
    <property type="protein sequence ID" value="KAL1870082.1"/>
    <property type="molecule type" value="Genomic_DNA"/>
</dbReference>
<dbReference type="InterPro" id="IPR002938">
    <property type="entry name" value="FAD-bd"/>
</dbReference>
<evidence type="ECO:0000256" key="2">
    <source>
        <dbReference type="ARBA" id="ARBA00022827"/>
    </source>
</evidence>
<feature type="domain" description="FAD-binding" evidence="5">
    <location>
        <begin position="299"/>
        <end position="356"/>
    </location>
</feature>
<evidence type="ECO:0000313" key="7">
    <source>
        <dbReference type="Proteomes" id="UP001583193"/>
    </source>
</evidence>
<keyword evidence="4" id="KW-0503">Monooxygenase</keyword>
<dbReference type="SUPFAM" id="SSF51905">
    <property type="entry name" value="FAD/NAD(P)-binding domain"/>
    <property type="match status" value="1"/>
</dbReference>
<evidence type="ECO:0000313" key="6">
    <source>
        <dbReference type="EMBL" id="KAL1870082.1"/>
    </source>
</evidence>
<dbReference type="Proteomes" id="UP001583193">
    <property type="component" value="Unassembled WGS sequence"/>
</dbReference>
<reference evidence="6 7" key="1">
    <citation type="journal article" date="2024" name="IMA Fungus">
        <title>IMA Genome - F19 : A genome assembly and annotation guide to empower mycologists, including annotated draft genome sequences of Ceratocystis pirilliformis, Diaporthe australafricana, Fusarium ophioides, Paecilomyces lecythidis, and Sporothrix stenoceras.</title>
        <authorList>
            <person name="Aylward J."/>
            <person name="Wilson A.M."/>
            <person name="Visagie C.M."/>
            <person name="Spraker J."/>
            <person name="Barnes I."/>
            <person name="Buitendag C."/>
            <person name="Ceriani C."/>
            <person name="Del Mar Angel L."/>
            <person name="du Plessis D."/>
            <person name="Fuchs T."/>
            <person name="Gasser K."/>
            <person name="Kramer D."/>
            <person name="Li W."/>
            <person name="Munsamy K."/>
            <person name="Piso A."/>
            <person name="Price J.L."/>
            <person name="Sonnekus B."/>
            <person name="Thomas C."/>
            <person name="van der Nest A."/>
            <person name="van Dijk A."/>
            <person name="van Heerden A."/>
            <person name="van Vuuren N."/>
            <person name="Yilmaz N."/>
            <person name="Duong T.A."/>
            <person name="van der Merwe N.A."/>
            <person name="Wingfield M.J."/>
            <person name="Wingfield B.D."/>
        </authorList>
    </citation>
    <scope>NUCLEOTIDE SEQUENCE [LARGE SCALE GENOMIC DNA]</scope>
    <source>
        <strain evidence="6 7">CMW 18167</strain>
    </source>
</reference>
<keyword evidence="1" id="KW-0285">Flavoprotein</keyword>
<accession>A0ABR3X2Z6</accession>
<organism evidence="6 7">
    <name type="scientific">Paecilomyces lecythidis</name>
    <dbReference type="NCBI Taxonomy" id="3004212"/>
    <lineage>
        <taxon>Eukaryota</taxon>
        <taxon>Fungi</taxon>
        <taxon>Dikarya</taxon>
        <taxon>Ascomycota</taxon>
        <taxon>Pezizomycotina</taxon>
        <taxon>Eurotiomycetes</taxon>
        <taxon>Eurotiomycetidae</taxon>
        <taxon>Eurotiales</taxon>
        <taxon>Thermoascaceae</taxon>
        <taxon>Paecilomyces</taxon>
    </lineage>
</organism>
<sequence>MPGLSKTPDIAIVGGGPAGLALAGILERRGIDYIVYEKGAKDTPPRGGCLDLHPGSGQRAMKEAGVFEDFKKNSRDSDATIHLVYDHTGQKVFSFGEGRDSPEIDRWAIRKVLLGAIPEHKIVWSKALDSAERDENGRVVLKLADGTTASGYKLVVGADGAYSKLRHLVTSAKPKYSGQLYLSGKISPLNPFYATMQSIGRAGSMIVMGKGNHMFNSRQGDGHYRIDIGFKAPEDFPTSGVVDLSNHDAVKEFLLQEKYFGAYAPQLQDIIRFSEVPLRPWPLYYMPPDQLNWKTSPGVTLIGDAAHVTTPFVGDGVNCSMRDSIILANKLKEFGITEKAVSEYEKEMFPFAIDMITRSLKSGDMFFEEENPKTFVEVMQSDKRLVGTTDYV</sequence>
<dbReference type="Gene3D" id="3.50.50.60">
    <property type="entry name" value="FAD/NAD(P)-binding domain"/>
    <property type="match status" value="1"/>
</dbReference>
<evidence type="ECO:0000256" key="1">
    <source>
        <dbReference type="ARBA" id="ARBA00022630"/>
    </source>
</evidence>
<keyword evidence="7" id="KW-1185">Reference proteome</keyword>
<dbReference type="PANTHER" id="PTHR46972">
    <property type="entry name" value="MONOOXYGENASE ASQM-RELATED"/>
    <property type="match status" value="1"/>
</dbReference>
<dbReference type="PANTHER" id="PTHR46972:SF1">
    <property type="entry name" value="FAD DEPENDENT OXIDOREDUCTASE DOMAIN-CONTAINING PROTEIN"/>
    <property type="match status" value="1"/>
</dbReference>
<evidence type="ECO:0000256" key="4">
    <source>
        <dbReference type="ARBA" id="ARBA00023033"/>
    </source>
</evidence>
<evidence type="ECO:0000256" key="3">
    <source>
        <dbReference type="ARBA" id="ARBA00023002"/>
    </source>
</evidence>
<dbReference type="Pfam" id="PF01494">
    <property type="entry name" value="FAD_binding_3"/>
    <property type="match status" value="2"/>
</dbReference>
<keyword evidence="2" id="KW-0274">FAD</keyword>
<evidence type="ECO:0000259" key="5">
    <source>
        <dbReference type="Pfam" id="PF01494"/>
    </source>
</evidence>
<dbReference type="InterPro" id="IPR036188">
    <property type="entry name" value="FAD/NAD-bd_sf"/>
</dbReference>
<proteinExistence type="predicted"/>